<dbReference type="InterPro" id="IPR010982">
    <property type="entry name" value="Lambda_DNA-bd_dom_sf"/>
</dbReference>
<gene>
    <name evidence="3" type="ORF">D7I45_05945</name>
</gene>
<dbReference type="GO" id="GO:0003677">
    <property type="term" value="F:DNA binding"/>
    <property type="evidence" value="ECO:0007669"/>
    <property type="project" value="InterPro"/>
</dbReference>
<feature type="domain" description="HTH cro/C1-type" evidence="2">
    <location>
        <begin position="6"/>
        <end position="69"/>
    </location>
</feature>
<feature type="region of interest" description="Disordered" evidence="1">
    <location>
        <begin position="116"/>
        <end position="144"/>
    </location>
</feature>
<evidence type="ECO:0000313" key="3">
    <source>
        <dbReference type="EMBL" id="AYF93031.1"/>
    </source>
</evidence>
<proteinExistence type="predicted"/>
<dbReference type="EMBL" id="CP032626">
    <property type="protein sequence ID" value="AYF93031.1"/>
    <property type="molecule type" value="Genomic_DNA"/>
</dbReference>
<accession>A0A387AUL3</accession>
<evidence type="ECO:0000256" key="1">
    <source>
        <dbReference type="SAM" id="MobiDB-lite"/>
    </source>
</evidence>
<evidence type="ECO:0000313" key="4">
    <source>
        <dbReference type="Proteomes" id="UP000272003"/>
    </source>
</evidence>
<dbReference type="Pfam" id="PF01381">
    <property type="entry name" value="HTH_3"/>
    <property type="match status" value="1"/>
</dbReference>
<dbReference type="Gene3D" id="1.10.260.40">
    <property type="entry name" value="lambda repressor-like DNA-binding domains"/>
    <property type="match status" value="1"/>
</dbReference>
<reference evidence="3 4" key="1">
    <citation type="submission" date="2018-09" db="EMBL/GenBank/DDBJ databases">
        <title>Genome sequencing of strain BHWM-4.</title>
        <authorList>
            <person name="Heo J."/>
            <person name="Kim S.-J."/>
            <person name="Kwon S.-W."/>
        </authorList>
    </citation>
    <scope>NUCLEOTIDE SEQUENCE [LARGE SCALE GENOMIC DNA]</scope>
    <source>
        <strain evidence="3 4">BHWM-4</strain>
    </source>
</reference>
<dbReference type="KEGG" id="abom:D7I45_05945"/>
<evidence type="ECO:0000259" key="2">
    <source>
        <dbReference type="PROSITE" id="PS50943"/>
    </source>
</evidence>
<dbReference type="PROSITE" id="PS50943">
    <property type="entry name" value="HTH_CROC1"/>
    <property type="match status" value="1"/>
</dbReference>
<keyword evidence="4" id="KW-1185">Reference proteome</keyword>
<dbReference type="CDD" id="cd00093">
    <property type="entry name" value="HTH_XRE"/>
    <property type="match status" value="1"/>
</dbReference>
<protein>
    <submittedName>
        <fullName evidence="3">XRE family transcriptional regulator</fullName>
    </submittedName>
</protein>
<dbReference type="Proteomes" id="UP000272003">
    <property type="component" value="Chromosome"/>
</dbReference>
<dbReference type="OrthoDB" id="8115576at2"/>
<sequence length="144" mass="16944">MFPIRLRALRKGQNISMNQLAQNLNAKFPEDEHKNTSSQIGNWERGIRSPSYVEIKKLALYFNVSMDYLSGRTSMEHLNLGTVLMDKNELTFGDHTLDQRDRYEIYQLINGYLQGKDNRHKETEDDEPSSHQEKLNLNFDDYKM</sequence>
<name>A0A387AUL3_9LACO</name>
<organism evidence="3 4">
    <name type="scientific">Apilactobacillus bombintestini</name>
    <dbReference type="NCBI Taxonomy" id="2419772"/>
    <lineage>
        <taxon>Bacteria</taxon>
        <taxon>Bacillati</taxon>
        <taxon>Bacillota</taxon>
        <taxon>Bacilli</taxon>
        <taxon>Lactobacillales</taxon>
        <taxon>Lactobacillaceae</taxon>
        <taxon>Apilactobacillus</taxon>
    </lineage>
</organism>
<dbReference type="SMART" id="SM00530">
    <property type="entry name" value="HTH_XRE"/>
    <property type="match status" value="1"/>
</dbReference>
<dbReference type="RefSeq" id="WP_120784795.1">
    <property type="nucleotide sequence ID" value="NZ_CP032626.1"/>
</dbReference>
<dbReference type="AlphaFoldDB" id="A0A387AUL3"/>
<dbReference type="SUPFAM" id="SSF47413">
    <property type="entry name" value="lambda repressor-like DNA-binding domains"/>
    <property type="match status" value="1"/>
</dbReference>
<dbReference type="InterPro" id="IPR001387">
    <property type="entry name" value="Cro/C1-type_HTH"/>
</dbReference>